<gene>
    <name evidence="6" type="ORF">GR183_11925</name>
</gene>
<dbReference type="Proteomes" id="UP000433101">
    <property type="component" value="Unassembled WGS sequence"/>
</dbReference>
<dbReference type="CDD" id="cd07720">
    <property type="entry name" value="OPHC2-like_MBL-fold"/>
    <property type="match status" value="1"/>
</dbReference>
<keyword evidence="2" id="KW-0479">Metal-binding</keyword>
<comment type="similarity">
    <text evidence="1">Belongs to the metallo-beta-lactamase superfamily.</text>
</comment>
<dbReference type="SMART" id="SM00849">
    <property type="entry name" value="Lactamase_B"/>
    <property type="match status" value="1"/>
</dbReference>
<protein>
    <submittedName>
        <fullName evidence="6">MBL fold metallo-hydrolase</fullName>
    </submittedName>
</protein>
<reference evidence="6 7" key="1">
    <citation type="submission" date="2019-12" db="EMBL/GenBank/DDBJ databases">
        <authorList>
            <person name="Li M."/>
        </authorList>
    </citation>
    <scope>NUCLEOTIDE SEQUENCE [LARGE SCALE GENOMIC DNA]</scope>
    <source>
        <strain evidence="6 7">GBMRC 2046</strain>
    </source>
</reference>
<evidence type="ECO:0000256" key="4">
    <source>
        <dbReference type="ARBA" id="ARBA00022833"/>
    </source>
</evidence>
<dbReference type="GO" id="GO:0046872">
    <property type="term" value="F:metal ion binding"/>
    <property type="evidence" value="ECO:0007669"/>
    <property type="project" value="UniProtKB-KW"/>
</dbReference>
<accession>A0A7X3S8A7</accession>
<dbReference type="Pfam" id="PF00753">
    <property type="entry name" value="Lactamase_B"/>
    <property type="match status" value="1"/>
</dbReference>
<dbReference type="InterPro" id="IPR036866">
    <property type="entry name" value="RibonucZ/Hydroxyglut_hydro"/>
</dbReference>
<comment type="caution">
    <text evidence="6">The sequence shown here is derived from an EMBL/GenBank/DDBJ whole genome shotgun (WGS) entry which is preliminary data.</text>
</comment>
<dbReference type="SUPFAM" id="SSF56281">
    <property type="entry name" value="Metallo-hydrolase/oxidoreductase"/>
    <property type="match status" value="1"/>
</dbReference>
<dbReference type="AlphaFoldDB" id="A0A7X3S8A7"/>
<feature type="domain" description="Metallo-beta-lactamase" evidence="5">
    <location>
        <begin position="87"/>
        <end position="291"/>
    </location>
</feature>
<name>A0A7X3S8A7_9HYPH</name>
<dbReference type="PANTHER" id="PTHR42978:SF6">
    <property type="entry name" value="QUORUM-QUENCHING LACTONASE YTNP-RELATED"/>
    <property type="match status" value="1"/>
</dbReference>
<evidence type="ECO:0000313" key="7">
    <source>
        <dbReference type="Proteomes" id="UP000433101"/>
    </source>
</evidence>
<evidence type="ECO:0000256" key="1">
    <source>
        <dbReference type="ARBA" id="ARBA00007749"/>
    </source>
</evidence>
<dbReference type="InterPro" id="IPR001279">
    <property type="entry name" value="Metallo-B-lactamas"/>
</dbReference>
<dbReference type="PROSITE" id="PS51318">
    <property type="entry name" value="TAT"/>
    <property type="match status" value="1"/>
</dbReference>
<sequence>MTDSLKLTRRAFAKGMAAFGAAGAISPVLPLPAFARETLTLGEATVETLSDGHLVLPIDFQYGDAPKQELETLLKAHGLPTATSEPDCNLTLFRDGERTVLFDAGSGSRFMSSAGKAMDAFDEIGLDPSEVTHVVFTHAHPDHIWGILDDFDDVVFPDAELMISSAEWDYWWDPATVDTLPEARKPFAVGAKRSLEAIEDRVTRFKPGDEILPGVLALDTNGHTPGHISFEIAQGGDSVLVLGDAITHAFISFEHPQWPNGADHDAEQGIAMRKLLLDKLALEKTRIIGFHLPFPGFGRVAKSGTAYRYVADTQ</sequence>
<dbReference type="InterPro" id="IPR051013">
    <property type="entry name" value="MBL_superfamily_lactonases"/>
</dbReference>
<dbReference type="RefSeq" id="WP_160775870.1">
    <property type="nucleotide sequence ID" value="NZ_WUMV01000004.1"/>
</dbReference>
<keyword evidence="3 6" id="KW-0378">Hydrolase</keyword>
<dbReference type="InterPro" id="IPR006311">
    <property type="entry name" value="TAT_signal"/>
</dbReference>
<dbReference type="GO" id="GO:0016787">
    <property type="term" value="F:hydrolase activity"/>
    <property type="evidence" value="ECO:0007669"/>
    <property type="project" value="UniProtKB-KW"/>
</dbReference>
<dbReference type="PANTHER" id="PTHR42978">
    <property type="entry name" value="QUORUM-QUENCHING LACTONASE YTNP-RELATED-RELATED"/>
    <property type="match status" value="1"/>
</dbReference>
<evidence type="ECO:0000256" key="2">
    <source>
        <dbReference type="ARBA" id="ARBA00022723"/>
    </source>
</evidence>
<evidence type="ECO:0000259" key="5">
    <source>
        <dbReference type="SMART" id="SM00849"/>
    </source>
</evidence>
<organism evidence="6 7">
    <name type="scientific">Stappia sediminis</name>
    <dbReference type="NCBI Taxonomy" id="2692190"/>
    <lineage>
        <taxon>Bacteria</taxon>
        <taxon>Pseudomonadati</taxon>
        <taxon>Pseudomonadota</taxon>
        <taxon>Alphaproteobacteria</taxon>
        <taxon>Hyphomicrobiales</taxon>
        <taxon>Stappiaceae</taxon>
        <taxon>Stappia</taxon>
    </lineage>
</organism>
<keyword evidence="7" id="KW-1185">Reference proteome</keyword>
<keyword evidence="4" id="KW-0862">Zinc</keyword>
<evidence type="ECO:0000256" key="3">
    <source>
        <dbReference type="ARBA" id="ARBA00022801"/>
    </source>
</evidence>
<evidence type="ECO:0000313" key="6">
    <source>
        <dbReference type="EMBL" id="MXN65612.1"/>
    </source>
</evidence>
<dbReference type="Gene3D" id="3.60.15.10">
    <property type="entry name" value="Ribonuclease Z/Hydroxyacylglutathione hydrolase-like"/>
    <property type="match status" value="1"/>
</dbReference>
<dbReference type="EMBL" id="WUMV01000004">
    <property type="protein sequence ID" value="MXN65612.1"/>
    <property type="molecule type" value="Genomic_DNA"/>
</dbReference>
<proteinExistence type="inferred from homology"/>